<organism evidence="1 2">
    <name type="scientific">Mortierella polycephala</name>
    <dbReference type="NCBI Taxonomy" id="41804"/>
    <lineage>
        <taxon>Eukaryota</taxon>
        <taxon>Fungi</taxon>
        <taxon>Fungi incertae sedis</taxon>
        <taxon>Mucoromycota</taxon>
        <taxon>Mortierellomycotina</taxon>
        <taxon>Mortierellomycetes</taxon>
        <taxon>Mortierellales</taxon>
        <taxon>Mortierellaceae</taxon>
        <taxon>Mortierella</taxon>
    </lineage>
</organism>
<dbReference type="Proteomes" id="UP000726737">
    <property type="component" value="Unassembled WGS sequence"/>
</dbReference>
<dbReference type="Gene3D" id="3.80.10.10">
    <property type="entry name" value="Ribonuclease Inhibitor"/>
    <property type="match status" value="1"/>
</dbReference>
<keyword evidence="2" id="KW-1185">Reference proteome</keyword>
<dbReference type="OrthoDB" id="2376074at2759"/>
<gene>
    <name evidence="1" type="ORF">BG011_006806</name>
</gene>
<comment type="caution">
    <text evidence="1">The sequence shown here is derived from an EMBL/GenBank/DDBJ whole genome shotgun (WGS) entry which is preliminary data.</text>
</comment>
<evidence type="ECO:0000313" key="1">
    <source>
        <dbReference type="EMBL" id="KAG0264447.1"/>
    </source>
</evidence>
<dbReference type="EMBL" id="JAAAJA010000050">
    <property type="protein sequence ID" value="KAG0264447.1"/>
    <property type="molecule type" value="Genomic_DNA"/>
</dbReference>
<proteinExistence type="predicted"/>
<evidence type="ECO:0000313" key="2">
    <source>
        <dbReference type="Proteomes" id="UP000726737"/>
    </source>
</evidence>
<name>A0A9P6QAS1_9FUNG</name>
<dbReference type="SUPFAM" id="SSF52047">
    <property type="entry name" value="RNI-like"/>
    <property type="match status" value="1"/>
</dbReference>
<sequence length="598" mass="68153">MSSGSNGAIHHNNSIDKKRKRKALSPLDLPIIIEQVGTYLDLKDLRACALVNSHFYKYLEPFLWWFSLENTDAILQHLYNSNIRFNAQKVSQKNKVNPLYRLEEDFLNHLDELVKKIGSSSAIHRRTRTHLSPMPLLGFILLGWFCDNVRSINFRFSWQYTPHKSQKDLDHKLDPAIYTMSMNYAYSQERPDRVVQVIERSRCLEELTLQDEMARKRSSALAYRWIDAKIPGRLRGEPSLTAPQWPRLHTVHVKDCDIDDDFLRILLCNSPLLRRLLLFNIGFHQGTKVQPSKDTTNNIDSNEEPDLDAHSSLRELTLWHTRGMSLAGKLDLARILPHLQKLVVAEDRDYDPWLSFQTGFESLRTLRLELPNMDHSSVNFAGVVKSATRLENLSIRGGIYFDKMLCNAIRKHSRTLTSLTIQHCVGANGYSSSLYSILQSCHELKSFKVVGLTLDCHPIEFDEPWACTELETLVVAPNCVARESMYTSLEAQRAFYRKIASLIHLKVLGFGGGVGINSFYAADELHLLTGLEQLEVLDLKSAGLEENATLTVEDAQMMEGCWPKLKAISGLFHMDLGPFVSYMGNHRPEVSLAYGYGC</sequence>
<dbReference type="InterPro" id="IPR032675">
    <property type="entry name" value="LRR_dom_sf"/>
</dbReference>
<reference evidence="1" key="1">
    <citation type="journal article" date="2020" name="Fungal Divers.">
        <title>Resolving the Mortierellaceae phylogeny through synthesis of multi-gene phylogenetics and phylogenomics.</title>
        <authorList>
            <person name="Vandepol N."/>
            <person name="Liber J."/>
            <person name="Desiro A."/>
            <person name="Na H."/>
            <person name="Kennedy M."/>
            <person name="Barry K."/>
            <person name="Grigoriev I.V."/>
            <person name="Miller A.N."/>
            <person name="O'Donnell K."/>
            <person name="Stajich J.E."/>
            <person name="Bonito G."/>
        </authorList>
    </citation>
    <scope>NUCLEOTIDE SEQUENCE</scope>
    <source>
        <strain evidence="1">KOD948</strain>
    </source>
</reference>
<evidence type="ECO:0008006" key="3">
    <source>
        <dbReference type="Google" id="ProtNLM"/>
    </source>
</evidence>
<protein>
    <recommendedName>
        <fullName evidence="3">F-box domain-containing protein</fullName>
    </recommendedName>
</protein>
<dbReference type="AlphaFoldDB" id="A0A9P6QAS1"/>
<accession>A0A9P6QAS1</accession>